<dbReference type="Pfam" id="PF01230">
    <property type="entry name" value="HIT"/>
    <property type="match status" value="1"/>
</dbReference>
<gene>
    <name evidence="5" type="ORF">C0068_05420</name>
</gene>
<comment type="caution">
    <text evidence="5">The sequence shown here is derived from an EMBL/GenBank/DDBJ whole genome shotgun (WGS) entry which is preliminary data.</text>
</comment>
<evidence type="ECO:0000313" key="6">
    <source>
        <dbReference type="Proteomes" id="UP000237222"/>
    </source>
</evidence>
<feature type="domain" description="HIT" evidence="4">
    <location>
        <begin position="16"/>
        <end position="123"/>
    </location>
</feature>
<dbReference type="OrthoDB" id="9784774at2"/>
<dbReference type="PANTHER" id="PTHR46648:SF1">
    <property type="entry name" value="ADENOSINE 5'-MONOPHOSPHORAMIDASE HNT1"/>
    <property type="match status" value="1"/>
</dbReference>
<evidence type="ECO:0000313" key="5">
    <source>
        <dbReference type="EMBL" id="POP53711.1"/>
    </source>
</evidence>
<organism evidence="5 6">
    <name type="scientific">Zhongshania marina</name>
    <dbReference type="NCBI Taxonomy" id="2304603"/>
    <lineage>
        <taxon>Bacteria</taxon>
        <taxon>Pseudomonadati</taxon>
        <taxon>Pseudomonadota</taxon>
        <taxon>Gammaproteobacteria</taxon>
        <taxon>Cellvibrionales</taxon>
        <taxon>Spongiibacteraceae</taxon>
        <taxon>Zhongshania</taxon>
    </lineage>
</organism>
<reference evidence="5" key="1">
    <citation type="submission" date="2018-01" db="EMBL/GenBank/DDBJ databases">
        <authorList>
            <person name="Yu X.-D."/>
        </authorList>
    </citation>
    <scope>NUCLEOTIDE SEQUENCE</scope>
    <source>
        <strain evidence="5">ZX-21</strain>
    </source>
</reference>
<name>A0A2S4HJ34_9GAMM</name>
<accession>A0A2S4HJ34</accession>
<dbReference type="PANTHER" id="PTHR46648">
    <property type="entry name" value="HIT FAMILY PROTEIN 1"/>
    <property type="match status" value="1"/>
</dbReference>
<dbReference type="GO" id="GO:0003824">
    <property type="term" value="F:catalytic activity"/>
    <property type="evidence" value="ECO:0007669"/>
    <property type="project" value="InterPro"/>
</dbReference>
<sequence length="147" mass="16076">MQGGLFGDETATENCIFCKIISGKAPGHILYRDDEVMCFLDIAPVSVGHTLVIPIKHHDNIFTLNNSEVSALAIQTRRFAPIVKRVTGADGLGVHQLNGRAAGQTVFHYHTHLIPCFHGKPMQIHGRKPASQTALAEMAERLRAALK</sequence>
<dbReference type="InterPro" id="IPR036265">
    <property type="entry name" value="HIT-like_sf"/>
</dbReference>
<protein>
    <submittedName>
        <fullName evidence="5">HIT family protein</fullName>
    </submittedName>
</protein>
<proteinExistence type="predicted"/>
<evidence type="ECO:0000259" key="4">
    <source>
        <dbReference type="PROSITE" id="PS51084"/>
    </source>
</evidence>
<dbReference type="Gene3D" id="3.30.428.10">
    <property type="entry name" value="HIT-like"/>
    <property type="match status" value="1"/>
</dbReference>
<dbReference type="PROSITE" id="PS51084">
    <property type="entry name" value="HIT_2"/>
    <property type="match status" value="1"/>
</dbReference>
<evidence type="ECO:0000256" key="1">
    <source>
        <dbReference type="PIRSR" id="PIRSR601310-1"/>
    </source>
</evidence>
<dbReference type="InterPro" id="IPR011146">
    <property type="entry name" value="HIT-like"/>
</dbReference>
<dbReference type="SUPFAM" id="SSF54197">
    <property type="entry name" value="HIT-like"/>
    <property type="match status" value="1"/>
</dbReference>
<evidence type="ECO:0000256" key="2">
    <source>
        <dbReference type="PIRSR" id="PIRSR601310-3"/>
    </source>
</evidence>
<dbReference type="Proteomes" id="UP000237222">
    <property type="component" value="Unassembled WGS sequence"/>
</dbReference>
<dbReference type="AlphaFoldDB" id="A0A2S4HJ34"/>
<dbReference type="RefSeq" id="WP_103683471.1">
    <property type="nucleotide sequence ID" value="NZ_PQGG01000012.1"/>
</dbReference>
<evidence type="ECO:0000256" key="3">
    <source>
        <dbReference type="PROSITE-ProRule" id="PRU00464"/>
    </source>
</evidence>
<feature type="short sequence motif" description="Histidine triad motif" evidence="2 3">
    <location>
        <begin position="108"/>
        <end position="112"/>
    </location>
</feature>
<dbReference type="GO" id="GO:0009117">
    <property type="term" value="P:nucleotide metabolic process"/>
    <property type="evidence" value="ECO:0007669"/>
    <property type="project" value="TreeGrafter"/>
</dbReference>
<feature type="active site" description="Tele-AMP-histidine intermediate" evidence="1">
    <location>
        <position position="110"/>
    </location>
</feature>
<dbReference type="PRINTS" id="PR00332">
    <property type="entry name" value="HISTRIAD"/>
</dbReference>
<dbReference type="InterPro" id="IPR001310">
    <property type="entry name" value="Histidine_triad_HIT"/>
</dbReference>
<dbReference type="EMBL" id="PQGG01000012">
    <property type="protein sequence ID" value="POP53711.1"/>
    <property type="molecule type" value="Genomic_DNA"/>
</dbReference>